<evidence type="ECO:0000313" key="14">
    <source>
        <dbReference type="EMBL" id="SOY27511.1"/>
    </source>
</evidence>
<dbReference type="EC" id="2.7.7.14" evidence="10"/>
<evidence type="ECO:0000256" key="11">
    <source>
        <dbReference type="ARBA" id="ARBA00031473"/>
    </source>
</evidence>
<dbReference type="EMBL" id="OFSM01000001">
    <property type="protein sequence ID" value="SOY27511.1"/>
    <property type="molecule type" value="Genomic_DNA"/>
</dbReference>
<accession>A0A2K4ZAN0</accession>
<dbReference type="UniPathway" id="UPA00558">
    <property type="reaction ID" value="UER00742"/>
</dbReference>
<dbReference type="PANTHER" id="PTHR45780:SF2">
    <property type="entry name" value="ETHANOLAMINE-PHOSPHATE CYTIDYLYLTRANSFERASE"/>
    <property type="match status" value="1"/>
</dbReference>
<evidence type="ECO:0000256" key="9">
    <source>
        <dbReference type="ARBA" id="ARBA00024191"/>
    </source>
</evidence>
<dbReference type="PANTHER" id="PTHR45780">
    <property type="entry name" value="ETHANOLAMINE-PHOSPHATE CYTIDYLYLTRANSFERASE"/>
    <property type="match status" value="1"/>
</dbReference>
<proteinExistence type="inferred from homology"/>
<keyword evidence="6" id="KW-0443">Lipid metabolism</keyword>
<evidence type="ECO:0000256" key="6">
    <source>
        <dbReference type="ARBA" id="ARBA00023098"/>
    </source>
</evidence>
<dbReference type="Pfam" id="PF01467">
    <property type="entry name" value="CTP_transf_like"/>
    <property type="match status" value="1"/>
</dbReference>
<reference evidence="14 15" key="1">
    <citation type="submission" date="2018-01" db="EMBL/GenBank/DDBJ databases">
        <authorList>
            <person name="Gaut B.S."/>
            <person name="Morton B.R."/>
            <person name="Clegg M.T."/>
            <person name="Duvall M.R."/>
        </authorList>
    </citation>
    <scope>NUCLEOTIDE SEQUENCE [LARGE SCALE GENOMIC DNA]</scope>
    <source>
        <strain evidence="14">GP69</strain>
    </source>
</reference>
<evidence type="ECO:0000256" key="4">
    <source>
        <dbReference type="ARBA" id="ARBA00022679"/>
    </source>
</evidence>
<dbReference type="SUPFAM" id="SSF53335">
    <property type="entry name" value="S-adenosyl-L-methionine-dependent methyltransferases"/>
    <property type="match status" value="1"/>
</dbReference>
<evidence type="ECO:0000256" key="5">
    <source>
        <dbReference type="ARBA" id="ARBA00022695"/>
    </source>
</evidence>
<feature type="compositionally biased region" description="Basic and acidic residues" evidence="12">
    <location>
        <begin position="380"/>
        <end position="417"/>
    </location>
</feature>
<evidence type="ECO:0000313" key="15">
    <source>
        <dbReference type="Proteomes" id="UP000236311"/>
    </source>
</evidence>
<keyword evidence="7" id="KW-0594">Phospholipid biosynthesis</keyword>
<keyword evidence="15" id="KW-1185">Reference proteome</keyword>
<comment type="pathway">
    <text evidence="1">Lipid metabolism.</text>
</comment>
<name>A0A2K4ZAN0_9FIRM</name>
<dbReference type="GO" id="GO:0005737">
    <property type="term" value="C:cytoplasm"/>
    <property type="evidence" value="ECO:0007669"/>
    <property type="project" value="TreeGrafter"/>
</dbReference>
<dbReference type="RefSeq" id="WP_242982239.1">
    <property type="nucleotide sequence ID" value="NZ_JANJZD010000016.1"/>
</dbReference>
<dbReference type="InterPro" id="IPR004821">
    <property type="entry name" value="Cyt_trans-like"/>
</dbReference>
<dbReference type="Proteomes" id="UP000236311">
    <property type="component" value="Unassembled WGS sequence"/>
</dbReference>
<keyword evidence="4 14" id="KW-0808">Transferase</keyword>
<feature type="region of interest" description="Disordered" evidence="12">
    <location>
        <begin position="373"/>
        <end position="417"/>
    </location>
</feature>
<dbReference type="SUPFAM" id="SSF52374">
    <property type="entry name" value="Nucleotidylyl transferase"/>
    <property type="match status" value="1"/>
</dbReference>
<sequence>MSQSEELIRDMQKGLLQWYDFTACLSVQDEKREEGKRRAGADGCRPDACILYIGKLQEPLAELFTTHFPQMQTVCASIEETLEENWRQAYGNYFDYLIAIETLEQQSNPEAILRSWKKLLKPSGRMLLGMNNRFGIRYFCGDRDPYTERNFDGIENYRRAYSKKEDIFRGRMYDQEELRQMLTSAGWNSCRFYSVISDLRNPALIYGEDYLPREDLANRVFPVYHNPETIFLEEESLYGSLAENGLFHKMANAWLIECSLDGEHSDVLHVTNSMERGREHALITVIHKSGIVEKRAAYAEGQRRLEKLVEHGRELAGYGVPVVEARMENGVYVMPYIEAEVGQVYLKRLLQTDQEKFLQEMDRFRDLILQSSESVEETEESGKSAEIQEKTRERGKSAEPSKEAREKGNGMEPDRGENQGVILRRGYLDMVPLNSFYIDGQFVFYDQEFCQENYPANAIITRMIATFYAGNVELQKLLPMTALFERYGLTKNLELWRRMEWTFLTELRKEKELRRYHELHRCNGETVNSNRQRMNYSDEAYQRLFIDIFRNADTRKLILFGSGIFAKKFLALYSQDYPVYAIIDNSPEKWGQELEGIPIQSPELLNRLQSGEYKVLICIKNYLSVMKQLDTMGVTEYSIYDSHRDYPRKRKPVVEAGYAEAGSPGIWGKGREPKKYHVGYIAGVFDLFHVGHLNMFRRAKEQCDYLIVGVVSDEGVRKYKEVDPFISFAERIEMVRACRYVDEAVEIPLNYGGTRDAWRLHHFDCQFSGSDYVNNPDWLAEKEFLEKHGAEMVFFPYTETTSSSRIKALIEKKLL</sequence>
<dbReference type="Gene3D" id="3.40.50.720">
    <property type="entry name" value="NAD(P)-binding Rossmann-like Domain"/>
    <property type="match status" value="1"/>
</dbReference>
<evidence type="ECO:0000256" key="7">
    <source>
        <dbReference type="ARBA" id="ARBA00023209"/>
    </source>
</evidence>
<feature type="domain" description="Cytidyltransferase-like" evidence="13">
    <location>
        <begin position="681"/>
        <end position="807"/>
    </location>
</feature>
<dbReference type="GO" id="GO:0004306">
    <property type="term" value="F:ethanolamine-phosphate cytidylyltransferase activity"/>
    <property type="evidence" value="ECO:0007669"/>
    <property type="project" value="UniProtKB-EC"/>
</dbReference>
<evidence type="ECO:0000256" key="12">
    <source>
        <dbReference type="SAM" id="MobiDB-lite"/>
    </source>
</evidence>
<protein>
    <recommendedName>
        <fullName evidence="10">ethanolamine-phosphate cytidylyltransferase</fullName>
        <ecNumber evidence="10">2.7.7.14</ecNumber>
    </recommendedName>
    <alternativeName>
        <fullName evidence="11">CTP:phosphoethanolamine cytidylyltransferase</fullName>
    </alternativeName>
</protein>
<keyword evidence="8" id="KW-1208">Phospholipid metabolism</keyword>
<dbReference type="Gene3D" id="3.40.50.150">
    <property type="entry name" value="Vaccinia Virus protein VP39"/>
    <property type="match status" value="1"/>
</dbReference>
<dbReference type="GO" id="GO:0006646">
    <property type="term" value="P:phosphatidylethanolamine biosynthetic process"/>
    <property type="evidence" value="ECO:0007669"/>
    <property type="project" value="UniProtKB-UniPathway"/>
</dbReference>
<keyword evidence="5 14" id="KW-0548">Nucleotidyltransferase</keyword>
<evidence type="ECO:0000259" key="13">
    <source>
        <dbReference type="Pfam" id="PF01467"/>
    </source>
</evidence>
<keyword evidence="3" id="KW-0444">Lipid biosynthesis</keyword>
<dbReference type="AlphaFoldDB" id="A0A2K4ZAN0"/>
<comment type="pathway">
    <text evidence="9">Phospholipid metabolism; phosphatidylethanolamine biosynthesis; phosphatidylethanolamine from ethanolamine: step 2/3.</text>
</comment>
<evidence type="ECO:0000256" key="2">
    <source>
        <dbReference type="ARBA" id="ARBA00010101"/>
    </source>
</evidence>
<gene>
    <name evidence="14" type="primary">tagD_1</name>
    <name evidence="14" type="ORF">AMURIS_00215</name>
</gene>
<dbReference type="InterPro" id="IPR044608">
    <property type="entry name" value="Ect1/PCYT2"/>
</dbReference>
<dbReference type="NCBIfam" id="TIGR00125">
    <property type="entry name" value="cyt_tran_rel"/>
    <property type="match status" value="1"/>
</dbReference>
<dbReference type="InterPro" id="IPR014729">
    <property type="entry name" value="Rossmann-like_a/b/a_fold"/>
</dbReference>
<dbReference type="Gene3D" id="3.40.50.620">
    <property type="entry name" value="HUPs"/>
    <property type="match status" value="1"/>
</dbReference>
<comment type="similarity">
    <text evidence="2">Belongs to the cytidylyltransferase family.</text>
</comment>
<evidence type="ECO:0000256" key="10">
    <source>
        <dbReference type="ARBA" id="ARBA00024221"/>
    </source>
</evidence>
<organism evidence="14 15">
    <name type="scientific">Acetatifactor muris</name>
    <dbReference type="NCBI Taxonomy" id="879566"/>
    <lineage>
        <taxon>Bacteria</taxon>
        <taxon>Bacillati</taxon>
        <taxon>Bacillota</taxon>
        <taxon>Clostridia</taxon>
        <taxon>Lachnospirales</taxon>
        <taxon>Lachnospiraceae</taxon>
        <taxon>Acetatifactor</taxon>
    </lineage>
</organism>
<evidence type="ECO:0000256" key="3">
    <source>
        <dbReference type="ARBA" id="ARBA00022516"/>
    </source>
</evidence>
<evidence type="ECO:0000256" key="1">
    <source>
        <dbReference type="ARBA" id="ARBA00005189"/>
    </source>
</evidence>
<dbReference type="InterPro" id="IPR029063">
    <property type="entry name" value="SAM-dependent_MTases_sf"/>
</dbReference>
<evidence type="ECO:0000256" key="8">
    <source>
        <dbReference type="ARBA" id="ARBA00023264"/>
    </source>
</evidence>